<feature type="transmembrane region" description="Helical" evidence="12">
    <location>
        <begin position="508"/>
        <end position="530"/>
    </location>
</feature>
<keyword evidence="7" id="KW-0915">Sodium</keyword>
<dbReference type="InterPro" id="IPR038377">
    <property type="entry name" value="Na/Glc_symporter_sf"/>
</dbReference>
<keyword evidence="3" id="KW-0813">Transport</keyword>
<dbReference type="GO" id="GO:0015293">
    <property type="term" value="F:symporter activity"/>
    <property type="evidence" value="ECO:0007669"/>
    <property type="project" value="TreeGrafter"/>
</dbReference>
<proteinExistence type="inferred from homology"/>
<dbReference type="InterPro" id="IPR001734">
    <property type="entry name" value="Na/solute_symporter"/>
</dbReference>
<keyword evidence="6 12" id="KW-1133">Transmembrane helix</keyword>
<feature type="transmembrane region" description="Helical" evidence="12">
    <location>
        <begin position="59"/>
        <end position="78"/>
    </location>
</feature>
<feature type="transmembrane region" description="Helical" evidence="12">
    <location>
        <begin position="134"/>
        <end position="156"/>
    </location>
</feature>
<dbReference type="GO" id="GO:0005886">
    <property type="term" value="C:plasma membrane"/>
    <property type="evidence" value="ECO:0007669"/>
    <property type="project" value="UniProtKB-SubCell"/>
</dbReference>
<dbReference type="PANTHER" id="PTHR42985:SF40">
    <property type="entry name" value="LD47995P-RELATED"/>
    <property type="match status" value="1"/>
</dbReference>
<keyword evidence="8" id="KW-0406">Ion transport</keyword>
<feature type="transmembrane region" description="Helical" evidence="12">
    <location>
        <begin position="20"/>
        <end position="39"/>
    </location>
</feature>
<protein>
    <recommendedName>
        <fullName evidence="15">Sodium-dependent multivitamin transporter</fullName>
    </recommendedName>
</protein>
<dbReference type="OrthoDB" id="6132759at2759"/>
<dbReference type="KEGG" id="vde:111243862"/>
<feature type="transmembrane region" description="Helical" evidence="12">
    <location>
        <begin position="84"/>
        <end position="113"/>
    </location>
</feature>
<dbReference type="RefSeq" id="XP_022645817.1">
    <property type="nucleotide sequence ID" value="XM_022790082.1"/>
</dbReference>
<feature type="transmembrane region" description="Helical" evidence="12">
    <location>
        <begin position="246"/>
        <end position="264"/>
    </location>
</feature>
<dbReference type="PROSITE" id="PS50283">
    <property type="entry name" value="NA_SOLUT_SYMP_3"/>
    <property type="match status" value="1"/>
</dbReference>
<evidence type="ECO:0000313" key="14">
    <source>
        <dbReference type="Proteomes" id="UP000594260"/>
    </source>
</evidence>
<feature type="transmembrane region" description="Helical" evidence="12">
    <location>
        <begin position="339"/>
        <end position="366"/>
    </location>
</feature>
<feature type="transmembrane region" description="Helical" evidence="12">
    <location>
        <begin position="387"/>
        <end position="407"/>
    </location>
</feature>
<dbReference type="InParanoid" id="A0A7M7J851"/>
<dbReference type="EnsemblMetazoa" id="XM_022790082">
    <property type="protein sequence ID" value="XP_022645817"/>
    <property type="gene ID" value="LOC111243862"/>
</dbReference>
<accession>A0A7M7J851</accession>
<keyword evidence="4" id="KW-1003">Cell membrane</keyword>
<evidence type="ECO:0000256" key="8">
    <source>
        <dbReference type="ARBA" id="ARBA00023065"/>
    </source>
</evidence>
<dbReference type="InterPro" id="IPR051163">
    <property type="entry name" value="Sodium:Solute_Symporter_SSF"/>
</dbReference>
<dbReference type="AlphaFoldDB" id="A0A7M7J851"/>
<dbReference type="Pfam" id="PF00474">
    <property type="entry name" value="SSF"/>
    <property type="match status" value="1"/>
</dbReference>
<keyword evidence="14" id="KW-1185">Reference proteome</keyword>
<keyword evidence="10" id="KW-0739">Sodium transport</keyword>
<dbReference type="Gene3D" id="1.20.1730.10">
    <property type="entry name" value="Sodium/glucose cotransporter"/>
    <property type="match status" value="1"/>
</dbReference>
<evidence type="ECO:0000256" key="9">
    <source>
        <dbReference type="ARBA" id="ARBA00023136"/>
    </source>
</evidence>
<comment type="similarity">
    <text evidence="2 11">Belongs to the sodium:solute symporter (SSF) (TC 2.A.21) family.</text>
</comment>
<dbReference type="FunCoup" id="A0A7M7J851">
    <property type="interactions" value="69"/>
</dbReference>
<evidence type="ECO:0000256" key="11">
    <source>
        <dbReference type="RuleBase" id="RU362091"/>
    </source>
</evidence>
<evidence type="ECO:0000313" key="13">
    <source>
        <dbReference type="EnsemblMetazoa" id="XP_022645817"/>
    </source>
</evidence>
<feature type="transmembrane region" description="Helical" evidence="12">
    <location>
        <begin position="168"/>
        <end position="187"/>
    </location>
</feature>
<feature type="transmembrane region" description="Helical" evidence="12">
    <location>
        <begin position="199"/>
        <end position="226"/>
    </location>
</feature>
<dbReference type="GO" id="GO:0006814">
    <property type="term" value="P:sodium ion transport"/>
    <property type="evidence" value="ECO:0007669"/>
    <property type="project" value="UniProtKB-KW"/>
</dbReference>
<evidence type="ECO:0000256" key="6">
    <source>
        <dbReference type="ARBA" id="ARBA00022989"/>
    </source>
</evidence>
<evidence type="ECO:0000256" key="2">
    <source>
        <dbReference type="ARBA" id="ARBA00006434"/>
    </source>
</evidence>
<dbReference type="Proteomes" id="UP000594260">
    <property type="component" value="Unplaced"/>
</dbReference>
<dbReference type="GeneID" id="111243862"/>
<dbReference type="OMA" id="EYLMADQ"/>
<keyword evidence="5 12" id="KW-0812">Transmembrane</keyword>
<name>A0A7M7J851_VARDE</name>
<keyword evidence="9 12" id="KW-0472">Membrane</keyword>
<feature type="transmembrane region" description="Helical" evidence="12">
    <location>
        <begin position="285"/>
        <end position="308"/>
    </location>
</feature>
<feature type="transmembrane region" description="Helical" evidence="12">
    <location>
        <begin position="413"/>
        <end position="434"/>
    </location>
</feature>
<evidence type="ECO:0000256" key="7">
    <source>
        <dbReference type="ARBA" id="ARBA00023053"/>
    </source>
</evidence>
<comment type="subcellular location">
    <subcellularLocation>
        <location evidence="1">Cell membrane</location>
        <topology evidence="1">Multi-pass membrane protein</topology>
    </subcellularLocation>
</comment>
<organism evidence="13 14">
    <name type="scientific">Varroa destructor</name>
    <name type="common">Honeybee mite</name>
    <dbReference type="NCBI Taxonomy" id="109461"/>
    <lineage>
        <taxon>Eukaryota</taxon>
        <taxon>Metazoa</taxon>
        <taxon>Ecdysozoa</taxon>
        <taxon>Arthropoda</taxon>
        <taxon>Chelicerata</taxon>
        <taxon>Arachnida</taxon>
        <taxon>Acari</taxon>
        <taxon>Parasitiformes</taxon>
        <taxon>Mesostigmata</taxon>
        <taxon>Gamasina</taxon>
        <taxon>Dermanyssoidea</taxon>
        <taxon>Varroidae</taxon>
        <taxon>Varroa</taxon>
    </lineage>
</organism>
<dbReference type="CDD" id="cd11492">
    <property type="entry name" value="SLC5sbd_NIS-SMVT"/>
    <property type="match status" value="1"/>
</dbReference>
<evidence type="ECO:0000256" key="5">
    <source>
        <dbReference type="ARBA" id="ARBA00022692"/>
    </source>
</evidence>
<reference evidence="13" key="1">
    <citation type="submission" date="2021-01" db="UniProtKB">
        <authorList>
            <consortium name="EnsemblMetazoa"/>
        </authorList>
    </citation>
    <scope>IDENTIFICATION</scope>
</reference>
<evidence type="ECO:0000256" key="4">
    <source>
        <dbReference type="ARBA" id="ARBA00022475"/>
    </source>
</evidence>
<evidence type="ECO:0000256" key="10">
    <source>
        <dbReference type="ARBA" id="ARBA00023201"/>
    </source>
</evidence>
<evidence type="ECO:0008006" key="15">
    <source>
        <dbReference type="Google" id="ProtNLM"/>
    </source>
</evidence>
<evidence type="ECO:0000256" key="3">
    <source>
        <dbReference type="ARBA" id="ARBA00022448"/>
    </source>
</evidence>
<dbReference type="NCBIfam" id="TIGR00813">
    <property type="entry name" value="sss"/>
    <property type="match status" value="1"/>
</dbReference>
<evidence type="ECO:0000256" key="1">
    <source>
        <dbReference type="ARBA" id="ARBA00004651"/>
    </source>
</evidence>
<dbReference type="PANTHER" id="PTHR42985">
    <property type="entry name" value="SODIUM-COUPLED MONOCARBOXYLATE TRANSPORTER"/>
    <property type="match status" value="1"/>
</dbReference>
<sequence>MSEAAPDESAVMATLTAWDVTVLAVALAISAGIGIFYRFTGGRQRTAREFLMADGDMSVTPVTFSLMASFMSAVSLLGVPKENYFFGIQFFIINIAYIIGTPIAAFIFLPVFFRLQVVSAYEYLERRFGRPTRFLASAIFIVQMVFYMSVVVYAPAVTLHAVTHLSKWGAILSVGIVCTFYCTLGGMKAVLWTDVFQSVLMFGSMIAIQIAGTIRVGGFGNVLRIAKEGGRLNLLNFSFNPEERHTFWALGLGGLFMYVSLYGVNQTQVQRLLTVKRLRTAQSALFINWPILSALSLTLCLTGLVIYANFNGCDPYITGKISTDDQILPYFVMKYFGNYVGLPGLFVAGIFSGALSTVSSAINSLAAVSYEDFVKPIRKGKDTHESLIIKIIALLYGIICVLMTAVAERLGGVLQASFVFFGIGGGPLLGSFCLGMLVPRCSQKSAIVGTICGLLVGAWIGIGALLEAAPSAHLPLSNDACLEEPIVRNISIIEKSCSMYLPLCNLSYQWYTFATWLVTFVVGILASFIWPTQVPVNKRFLSPVLSICLDGSQPFKDQGLERLDRLDKL</sequence>
<evidence type="ECO:0000256" key="12">
    <source>
        <dbReference type="SAM" id="Phobius"/>
    </source>
</evidence>
<feature type="transmembrane region" description="Helical" evidence="12">
    <location>
        <begin position="446"/>
        <end position="466"/>
    </location>
</feature>